<name>A0A2I4Q1Z2_BPK1E</name>
<keyword evidence="1" id="KW-1133">Transmembrane helix</keyword>
<evidence type="ECO:0000256" key="1">
    <source>
        <dbReference type="SAM" id="Phobius"/>
    </source>
</evidence>
<accession>A0A2I4Q1Z2</accession>
<keyword evidence="1" id="KW-0812">Transmembrane</keyword>
<reference evidence="2" key="1">
    <citation type="submission" date="2017-01" db="EMBL/GenBank/DDBJ databases">
        <title>Kinetics of targeted phage rescue in a rapidly developing systemic mouse model of the meningitis causing Escherichia coli K1 strain IHE3034.</title>
        <authorList>
            <person name="Schneider G."/>
            <person name="Szentes N."/>
            <person name="Horvath M."/>
            <person name="Dorn A."/>
            <person name="Nagy G."/>
            <person name="Doffkay Z."/>
            <person name="Maroti G."/>
            <person name="Rakhely G."/>
            <person name="Kovacs T."/>
        </authorList>
    </citation>
    <scope>NUCLEOTIDE SEQUENCE [LARGE SCALE GENOMIC DNA]</scope>
</reference>
<keyword evidence="1" id="KW-0472">Membrane</keyword>
<organismHost>
    <name type="scientific">Escherichia coli</name>
    <dbReference type="NCBI Taxonomy" id="562"/>
</organismHost>
<evidence type="ECO:0000313" key="2">
    <source>
        <dbReference type="EMBL" id="AQY55046.1"/>
    </source>
</evidence>
<dbReference type="EMBL" id="KY435490">
    <property type="protein sequence ID" value="AQY55046.1"/>
    <property type="molecule type" value="Genomic_DNA"/>
</dbReference>
<dbReference type="Proteomes" id="UP000240551">
    <property type="component" value="Segment"/>
</dbReference>
<organism evidence="2">
    <name type="scientific">Escherichia phage K1E</name>
    <name type="common">Bacteriophage K1E</name>
    <dbReference type="NCBI Taxonomy" id="344022"/>
    <lineage>
        <taxon>Viruses</taxon>
        <taxon>Duplodnaviria</taxon>
        <taxon>Heunggongvirae</taxon>
        <taxon>Uroviricota</taxon>
        <taxon>Caudoviricetes</taxon>
        <taxon>Autographivirales</taxon>
        <taxon>Autosignataviridae</taxon>
        <taxon>Molineuxvirinae</taxon>
        <taxon>Vectrevirus</taxon>
    </lineage>
</organism>
<sequence>MQPLRAYTGRFRAIPERLTGWAWVGYLFVSLHYVTLHSPRLCTLGYSLMDGLG</sequence>
<protein>
    <submittedName>
        <fullName evidence="2">Uncharacterized protein</fullName>
    </submittedName>
</protein>
<feature type="transmembrane region" description="Helical" evidence="1">
    <location>
        <begin position="20"/>
        <end position="36"/>
    </location>
</feature>
<proteinExistence type="predicted"/>